<protein>
    <submittedName>
        <fullName evidence="4">Uncharacterized protein</fullName>
    </submittedName>
</protein>
<evidence type="ECO:0000256" key="2">
    <source>
        <dbReference type="SAM" id="Coils"/>
    </source>
</evidence>
<evidence type="ECO:0000313" key="4">
    <source>
        <dbReference type="EMBL" id="CAB4001562.1"/>
    </source>
</evidence>
<name>A0A7D9E6U7_PARCT</name>
<feature type="coiled-coil region" evidence="2">
    <location>
        <begin position="161"/>
        <end position="195"/>
    </location>
</feature>
<feature type="coiled-coil region" evidence="2">
    <location>
        <begin position="301"/>
        <end position="328"/>
    </location>
</feature>
<evidence type="ECO:0000313" key="5">
    <source>
        <dbReference type="Proteomes" id="UP001152795"/>
    </source>
</evidence>
<organism evidence="4 5">
    <name type="scientific">Paramuricea clavata</name>
    <name type="common">Red gorgonian</name>
    <name type="synonym">Violescent sea-whip</name>
    <dbReference type="NCBI Taxonomy" id="317549"/>
    <lineage>
        <taxon>Eukaryota</taxon>
        <taxon>Metazoa</taxon>
        <taxon>Cnidaria</taxon>
        <taxon>Anthozoa</taxon>
        <taxon>Octocorallia</taxon>
        <taxon>Malacalcyonacea</taxon>
        <taxon>Plexauridae</taxon>
        <taxon>Paramuricea</taxon>
    </lineage>
</organism>
<dbReference type="AlphaFoldDB" id="A0A7D9E6U7"/>
<accession>A0A7D9E6U7</accession>
<keyword evidence="5" id="KW-1185">Reference proteome</keyword>
<dbReference type="Gene3D" id="2.60.40.2840">
    <property type="match status" value="1"/>
</dbReference>
<feature type="compositionally biased region" description="Basic and acidic residues" evidence="3">
    <location>
        <begin position="527"/>
        <end position="544"/>
    </location>
</feature>
<evidence type="ECO:0000256" key="3">
    <source>
        <dbReference type="SAM" id="MobiDB-lite"/>
    </source>
</evidence>
<dbReference type="Pfam" id="PF17751">
    <property type="entry name" value="SKICH"/>
    <property type="match status" value="1"/>
</dbReference>
<sequence length="714" mass="81711">MEGAVNNSCVASETEDESIFAGVIFHNVQDTYIPGKDIRCCYSIKPSVSTTANDWIGLYKVGWQSPKEYLCYEYSPVLESISLTASLSIQNYVVFRGSKLPSEECEFYQFCYVTSSGEIRGASYPFQISFTKPGELEICSEEGDESLLIVNNRTTLLEDSLAKTYNANAELKASKEKIEADCLNLQDMILKLEAKKADVDSRNEKQKKMLEKAMSEKTHFEESYKETLELFNTSQTALKLANEKTAEVQEQLANERIQHVRTSSEQQKFEEEKCRFMEVIAHKDGIIQGFLGTIEENSGKTAALESEIQKLKFEKATLQENFDNLVVEKAKSDDSLKKSEQAYDALEKSQAENFEQVYKLQAENSKMKEESAVVRERLEEMSDWFSNQQASMEQKHLNECCDLENKIETITSQLDGAKQELALGKEKLDEAISVLDKERKASREIVEGYEGSILKMQEQLNQERAFNKSLSSASDSQVAELQEQLNAQLQKNSSALKQTEDQSQEIKRLEEIVKLNKAEIERMQNEIEEREQQLDSIEKQEKESLQSTASNSGNTEKNAALEGSYFALKTAHEQLRKQYLQAKEDMKNLWRQKGDLKRQLETVQSELPDSYLRLQMANLKKQIEDLRIRLNMGAEAYKSKFKECQKYEKQLKKVQKDSNNPSNPESPSSTVEFEMRNLQQSLENEKTTSAALKKSLENYKRDAHEVKEELSKVQ</sequence>
<feature type="compositionally biased region" description="Basic and acidic residues" evidence="3">
    <location>
        <begin position="694"/>
        <end position="714"/>
    </location>
</feature>
<feature type="compositionally biased region" description="Low complexity" evidence="3">
    <location>
        <begin position="658"/>
        <end position="669"/>
    </location>
</feature>
<dbReference type="PANTHER" id="PTHR31915:SF6">
    <property type="entry name" value="SKICH DOMAIN-CONTAINING PROTEIN"/>
    <property type="match status" value="1"/>
</dbReference>
<dbReference type="PANTHER" id="PTHR31915">
    <property type="entry name" value="SKICH DOMAIN-CONTAINING PROTEIN"/>
    <property type="match status" value="1"/>
</dbReference>
<feature type="region of interest" description="Disordered" evidence="3">
    <location>
        <begin position="527"/>
        <end position="557"/>
    </location>
</feature>
<gene>
    <name evidence="4" type="ORF">PACLA_8A034182</name>
</gene>
<dbReference type="EMBL" id="CACRXK020004120">
    <property type="protein sequence ID" value="CAB4001562.1"/>
    <property type="molecule type" value="Genomic_DNA"/>
</dbReference>
<feature type="compositionally biased region" description="Polar residues" evidence="3">
    <location>
        <begin position="545"/>
        <end position="557"/>
    </location>
</feature>
<dbReference type="InterPro" id="IPR051002">
    <property type="entry name" value="UBA_autophagy_assoc_protein"/>
</dbReference>
<dbReference type="Proteomes" id="UP001152795">
    <property type="component" value="Unassembled WGS sequence"/>
</dbReference>
<proteinExistence type="predicted"/>
<dbReference type="OrthoDB" id="5976738at2759"/>
<reference evidence="4" key="1">
    <citation type="submission" date="2020-04" db="EMBL/GenBank/DDBJ databases">
        <authorList>
            <person name="Alioto T."/>
            <person name="Alioto T."/>
            <person name="Gomez Garrido J."/>
        </authorList>
    </citation>
    <scope>NUCLEOTIDE SEQUENCE</scope>
    <source>
        <strain evidence="4">A484AB</strain>
    </source>
</reference>
<keyword evidence="1 2" id="KW-0175">Coiled coil</keyword>
<comment type="caution">
    <text evidence="4">The sequence shown here is derived from an EMBL/GenBank/DDBJ whole genome shotgun (WGS) entry which is preliminary data.</text>
</comment>
<evidence type="ECO:0000256" key="1">
    <source>
        <dbReference type="ARBA" id="ARBA00023054"/>
    </source>
</evidence>
<feature type="region of interest" description="Disordered" evidence="3">
    <location>
        <begin position="650"/>
        <end position="714"/>
    </location>
</feature>
<feature type="compositionally biased region" description="Polar residues" evidence="3">
    <location>
        <begin position="677"/>
        <end position="690"/>
    </location>
</feature>
<dbReference type="InterPro" id="IPR041611">
    <property type="entry name" value="SKICH"/>
</dbReference>